<feature type="compositionally biased region" description="Basic and acidic residues" evidence="9">
    <location>
        <begin position="455"/>
        <end position="487"/>
    </location>
</feature>
<feature type="compositionally biased region" description="Basic and acidic residues" evidence="9">
    <location>
        <begin position="315"/>
        <end position="328"/>
    </location>
</feature>
<dbReference type="InterPro" id="IPR013083">
    <property type="entry name" value="Znf_RING/FYVE/PHD"/>
</dbReference>
<feature type="region of interest" description="Disordered" evidence="9">
    <location>
        <begin position="258"/>
        <end position="328"/>
    </location>
</feature>
<evidence type="ECO:0000256" key="4">
    <source>
        <dbReference type="ARBA" id="ARBA00022723"/>
    </source>
</evidence>
<dbReference type="GO" id="GO:0016567">
    <property type="term" value="P:protein ubiquitination"/>
    <property type="evidence" value="ECO:0007669"/>
    <property type="project" value="InterPro"/>
</dbReference>
<gene>
    <name evidence="11" type="ORF">yc1106_03064</name>
</gene>
<evidence type="ECO:0000313" key="11">
    <source>
        <dbReference type="EMBL" id="USP75790.1"/>
    </source>
</evidence>
<keyword evidence="5" id="KW-0677">Repeat</keyword>
<keyword evidence="3" id="KW-0808">Transferase</keyword>
<dbReference type="EMBL" id="CP089275">
    <property type="protein sequence ID" value="USP75790.1"/>
    <property type="molecule type" value="Genomic_DNA"/>
</dbReference>
<evidence type="ECO:0000256" key="1">
    <source>
        <dbReference type="ARBA" id="ARBA00001798"/>
    </source>
</evidence>
<dbReference type="CDD" id="cd20335">
    <property type="entry name" value="BRcat_RBR"/>
    <property type="match status" value="1"/>
</dbReference>
<keyword evidence="6" id="KW-0863">Zinc-finger</keyword>
<feature type="compositionally biased region" description="Polar residues" evidence="9">
    <location>
        <begin position="259"/>
        <end position="270"/>
    </location>
</feature>
<feature type="compositionally biased region" description="Basic and acidic residues" evidence="9">
    <location>
        <begin position="273"/>
        <end position="284"/>
    </location>
</feature>
<dbReference type="InterPro" id="IPR002867">
    <property type="entry name" value="IBR_dom"/>
</dbReference>
<feature type="region of interest" description="Disordered" evidence="9">
    <location>
        <begin position="1"/>
        <end position="74"/>
    </location>
</feature>
<evidence type="ECO:0000256" key="5">
    <source>
        <dbReference type="ARBA" id="ARBA00022737"/>
    </source>
</evidence>
<dbReference type="AlphaFoldDB" id="A0A9Q9DR85"/>
<dbReference type="VEuPathDB" id="FungiDB:yc1106_03064"/>
<feature type="compositionally biased region" description="Acidic residues" evidence="9">
    <location>
        <begin position="488"/>
        <end position="507"/>
    </location>
</feature>
<evidence type="ECO:0000256" key="3">
    <source>
        <dbReference type="ARBA" id="ARBA00022679"/>
    </source>
</evidence>
<dbReference type="Proteomes" id="UP001056012">
    <property type="component" value="Chromosome 2"/>
</dbReference>
<organism evidence="11 12">
    <name type="scientific">Curvularia clavata</name>
    <dbReference type="NCBI Taxonomy" id="95742"/>
    <lineage>
        <taxon>Eukaryota</taxon>
        <taxon>Fungi</taxon>
        <taxon>Dikarya</taxon>
        <taxon>Ascomycota</taxon>
        <taxon>Pezizomycotina</taxon>
        <taxon>Dothideomycetes</taxon>
        <taxon>Pleosporomycetidae</taxon>
        <taxon>Pleosporales</taxon>
        <taxon>Pleosporineae</taxon>
        <taxon>Pleosporaceae</taxon>
        <taxon>Curvularia</taxon>
    </lineage>
</organism>
<dbReference type="EC" id="2.3.2.31" evidence="2"/>
<evidence type="ECO:0000259" key="10">
    <source>
        <dbReference type="PROSITE" id="PS51873"/>
    </source>
</evidence>
<keyword evidence="8" id="KW-0862">Zinc</keyword>
<dbReference type="GO" id="GO:0061630">
    <property type="term" value="F:ubiquitin protein ligase activity"/>
    <property type="evidence" value="ECO:0007669"/>
    <property type="project" value="UniProtKB-EC"/>
</dbReference>
<dbReference type="Pfam" id="PF01485">
    <property type="entry name" value="IBR"/>
    <property type="match status" value="1"/>
</dbReference>
<dbReference type="InterPro" id="IPR044066">
    <property type="entry name" value="TRIAD_supradom"/>
</dbReference>
<proteinExistence type="predicted"/>
<keyword evidence="12" id="KW-1185">Reference proteome</keyword>
<reference evidence="11" key="1">
    <citation type="submission" date="2021-12" db="EMBL/GenBank/DDBJ databases">
        <title>Curvularia clavata genome.</title>
        <authorList>
            <person name="Cao Y."/>
        </authorList>
    </citation>
    <scope>NUCLEOTIDE SEQUENCE</scope>
    <source>
        <strain evidence="11">Yc1106</strain>
    </source>
</reference>
<evidence type="ECO:0000256" key="6">
    <source>
        <dbReference type="ARBA" id="ARBA00022771"/>
    </source>
</evidence>
<sequence>MAPSTRLQVHPECRINYAESSRSRPRRRTTKKAQPSRSVKRKRTARVMTGAVVKAKAESRMVPKSPEPESNTQPEMEECLLCTEDFPSHSNAPKDACEHFHMICKKCIESMLNAKVNQRQLEDVKLPCPFPECNHILAFKNFRKFVDEAAFKAYDIAITKHLLSTNESYMSCISIGCGLTFSIEDSKGNKIRKQWVECPYCDFKICMKCNWAWTEHCEGGCDQKKVAEEQKSLAKIKEMGAKPCPSCGVNIAKDGGCNHMTSQQAQTSASPERLSHDPQHDRTRPPTPPVLEPHDQNSSTQKRGPGVPRNPVSDTWRDEAYTKKDSGKDKMVDVAAQLDRWRCEYCGRLNNRGVANDTSEVKIKGINENKLVGVPGPSRPSPQATAVQIPGSIPPGIAPGEVVKCRYCGEQMFLELTRYDPREEVEDGVRWNAVDDPDQAKALRREVLRGTALNRVRERWREDEKRHQEEERQKNTEADTKDESGESKEDEADTMDQDDDDEWEDQN</sequence>
<dbReference type="GO" id="GO:0008270">
    <property type="term" value="F:zinc ion binding"/>
    <property type="evidence" value="ECO:0007669"/>
    <property type="project" value="UniProtKB-KW"/>
</dbReference>
<dbReference type="InterPro" id="IPR031127">
    <property type="entry name" value="E3_UB_ligase_RBR"/>
</dbReference>
<evidence type="ECO:0000256" key="8">
    <source>
        <dbReference type="ARBA" id="ARBA00022833"/>
    </source>
</evidence>
<protein>
    <recommendedName>
        <fullName evidence="2">RBR-type E3 ubiquitin transferase</fullName>
        <ecNumber evidence="2">2.3.2.31</ecNumber>
    </recommendedName>
</protein>
<evidence type="ECO:0000256" key="7">
    <source>
        <dbReference type="ARBA" id="ARBA00022786"/>
    </source>
</evidence>
<comment type="catalytic activity">
    <reaction evidence="1">
        <text>[E2 ubiquitin-conjugating enzyme]-S-ubiquitinyl-L-cysteine + [acceptor protein]-L-lysine = [E2 ubiquitin-conjugating enzyme]-L-cysteine + [acceptor protein]-N(6)-ubiquitinyl-L-lysine.</text>
        <dbReference type="EC" id="2.3.2.31"/>
    </reaction>
</comment>
<accession>A0A9Q9DR85</accession>
<evidence type="ECO:0000313" key="12">
    <source>
        <dbReference type="Proteomes" id="UP001056012"/>
    </source>
</evidence>
<dbReference type="PANTHER" id="PTHR11685">
    <property type="entry name" value="RBR FAMILY RING FINGER AND IBR DOMAIN-CONTAINING"/>
    <property type="match status" value="1"/>
</dbReference>
<dbReference type="Gene3D" id="1.20.120.1750">
    <property type="match status" value="1"/>
</dbReference>
<evidence type="ECO:0000256" key="9">
    <source>
        <dbReference type="SAM" id="MobiDB-lite"/>
    </source>
</evidence>
<dbReference type="PROSITE" id="PS51873">
    <property type="entry name" value="TRIAD"/>
    <property type="match status" value="1"/>
</dbReference>
<evidence type="ECO:0000256" key="2">
    <source>
        <dbReference type="ARBA" id="ARBA00012251"/>
    </source>
</evidence>
<keyword evidence="4" id="KW-0479">Metal-binding</keyword>
<dbReference type="Gene3D" id="3.30.40.10">
    <property type="entry name" value="Zinc/RING finger domain, C3HC4 (zinc finger)"/>
    <property type="match status" value="1"/>
</dbReference>
<feature type="region of interest" description="Disordered" evidence="9">
    <location>
        <begin position="454"/>
        <end position="507"/>
    </location>
</feature>
<dbReference type="SUPFAM" id="SSF57850">
    <property type="entry name" value="RING/U-box"/>
    <property type="match status" value="2"/>
</dbReference>
<name>A0A9Q9DR85_CURCL</name>
<keyword evidence="7" id="KW-0833">Ubl conjugation pathway</keyword>
<feature type="domain" description="RING-type" evidence="10">
    <location>
        <begin position="75"/>
        <end position="298"/>
    </location>
</feature>
<dbReference type="OrthoDB" id="1431934at2759"/>